<name>A0A9P0CIW8_9CUCU</name>
<gene>
    <name evidence="3" type="ORF">PSYICH_LOCUS688</name>
</gene>
<dbReference type="Proteomes" id="UP001153636">
    <property type="component" value="Chromosome 1"/>
</dbReference>
<evidence type="ECO:0000313" key="3">
    <source>
        <dbReference type="EMBL" id="CAH1099497.1"/>
    </source>
</evidence>
<dbReference type="EMBL" id="OV651813">
    <property type="protein sequence ID" value="CAH1099497.1"/>
    <property type="molecule type" value="Genomic_DNA"/>
</dbReference>
<evidence type="ECO:0000256" key="1">
    <source>
        <dbReference type="SAM" id="MobiDB-lite"/>
    </source>
</evidence>
<dbReference type="PANTHER" id="PTHR10773">
    <property type="entry name" value="DNA-DIRECTED RNA POLYMERASES I, II, AND III SUBUNIT RPABC2"/>
    <property type="match status" value="1"/>
</dbReference>
<feature type="domain" description="DUF7869" evidence="2">
    <location>
        <begin position="368"/>
        <end position="498"/>
    </location>
</feature>
<dbReference type="Pfam" id="PF25273">
    <property type="entry name" value="DUF7869"/>
    <property type="match status" value="1"/>
</dbReference>
<dbReference type="InterPro" id="IPR057191">
    <property type="entry name" value="DUF7869"/>
</dbReference>
<dbReference type="AlphaFoldDB" id="A0A9P0CIW8"/>
<dbReference type="PANTHER" id="PTHR10773:SF19">
    <property type="match status" value="1"/>
</dbReference>
<dbReference type="OrthoDB" id="6779410at2759"/>
<organism evidence="3 4">
    <name type="scientific">Psylliodes chrysocephalus</name>
    <dbReference type="NCBI Taxonomy" id="3402493"/>
    <lineage>
        <taxon>Eukaryota</taxon>
        <taxon>Metazoa</taxon>
        <taxon>Ecdysozoa</taxon>
        <taxon>Arthropoda</taxon>
        <taxon>Hexapoda</taxon>
        <taxon>Insecta</taxon>
        <taxon>Pterygota</taxon>
        <taxon>Neoptera</taxon>
        <taxon>Endopterygota</taxon>
        <taxon>Coleoptera</taxon>
        <taxon>Polyphaga</taxon>
        <taxon>Cucujiformia</taxon>
        <taxon>Chrysomeloidea</taxon>
        <taxon>Chrysomelidae</taxon>
        <taxon>Galerucinae</taxon>
        <taxon>Alticini</taxon>
        <taxon>Psylliodes</taxon>
    </lineage>
</organism>
<feature type="region of interest" description="Disordered" evidence="1">
    <location>
        <begin position="1"/>
        <end position="25"/>
    </location>
</feature>
<accession>A0A9P0CIW8</accession>
<proteinExistence type="predicted"/>
<sequence length="601" mass="69669">MDDTNTTVGASNVGSRKRQRNRTKREEIKLKRNRTTTVKSFKNPCSHKGPTYCCSEINLGDVQEIRNSFNATNDKIQQDIKLCHFLSATAAERKRSIKNQPRKREFAVAYFIPKRLSKKKIQVCQAMFLRVLNICKDRVRRVAKVCFEGKIPKELRGGDRISKKHTHTKQNIRQFLDGLPAKESHYNRRKSKRVYLDCSLTMRKLFNLYIEQCAPELKTTKFDMFRNIFINEYNIGFSSPASDCCAQCMRLKYLKNKERDEDANKKIALELTMHKKSANAFYESMRSLSENSYTFCFDLQQVQPLPRTPINDSFYSHQVSLYNFCCVDIKAKSPTFYIWTEDQAGRGAEEIGSALFHHLNSLTLTDIYTLRLFCDGCGGQNRNSYIIHTLYYWLKFKAPTAVTEIIITYPVRGHSFLPADRVFGRVEKDLRKHPVLILKSDYETIYKSHGVVRSLDSGEENSWKIYNIKALEEKLKKMNGISDMKVISLKKATTGNVSVCGFQHFRFRTGTEKYTTLSKPQSRGILQSDWKVRVLESQRGIPEKKKKSLGNLLTKQFGNDWKNDKNLAWYNDLLHRQPINNMEDETAEPCDCLSEENAVHI</sequence>
<protein>
    <recommendedName>
        <fullName evidence="2">DUF7869 domain-containing protein</fullName>
    </recommendedName>
</protein>
<reference evidence="3" key="1">
    <citation type="submission" date="2022-01" db="EMBL/GenBank/DDBJ databases">
        <authorList>
            <person name="King R."/>
        </authorList>
    </citation>
    <scope>NUCLEOTIDE SEQUENCE</scope>
</reference>
<feature type="compositionally biased region" description="Polar residues" evidence="1">
    <location>
        <begin position="1"/>
        <end position="14"/>
    </location>
</feature>
<keyword evidence="4" id="KW-1185">Reference proteome</keyword>
<evidence type="ECO:0000313" key="4">
    <source>
        <dbReference type="Proteomes" id="UP001153636"/>
    </source>
</evidence>
<evidence type="ECO:0000259" key="2">
    <source>
        <dbReference type="Pfam" id="PF25273"/>
    </source>
</evidence>